<keyword evidence="1" id="KW-0732">Signal</keyword>
<protein>
    <recommendedName>
        <fullName evidence="4">Surface antigen</fullName>
    </recommendedName>
</protein>
<dbReference type="EMBL" id="JAAIKD010000003">
    <property type="protein sequence ID" value="NEV93833.1"/>
    <property type="molecule type" value="Genomic_DNA"/>
</dbReference>
<dbReference type="Gene3D" id="2.40.160.50">
    <property type="entry name" value="membrane protein fhac: a member of the omp85/tpsb transporter family"/>
    <property type="match status" value="1"/>
</dbReference>
<feature type="chain" id="PRO_5025631018" description="Surface antigen" evidence="1">
    <location>
        <begin position="22"/>
        <end position="390"/>
    </location>
</feature>
<dbReference type="AlphaFoldDB" id="A0A6B3QZP9"/>
<evidence type="ECO:0008006" key="4">
    <source>
        <dbReference type="Google" id="ProtNLM"/>
    </source>
</evidence>
<name>A0A6B3QZP9_9FLAO</name>
<organism evidence="2 3">
    <name type="scientific">Psychroflexus aurantiacus</name>
    <dbReference type="NCBI Taxonomy" id="2709310"/>
    <lineage>
        <taxon>Bacteria</taxon>
        <taxon>Pseudomonadati</taxon>
        <taxon>Bacteroidota</taxon>
        <taxon>Flavobacteriia</taxon>
        <taxon>Flavobacteriales</taxon>
        <taxon>Flavobacteriaceae</taxon>
        <taxon>Psychroflexus</taxon>
    </lineage>
</organism>
<sequence length="390" mass="45092">MKKTYAILLFIAFTFHTNAIAQDEKTDKATFQFLKDYVNRIINDTISKEKSQFFLYPVVGYRPETGVEFGVTSLYVYYAKEDTSNRLSEINAYGFFTLKSQFGLRADHAIYSHKDKWFFLGDLNFEKFPIKYYGIGNDVPEDNIALVDAMQIKIRERVLRRLSKDFYIGLETDFVSLRNVKFEDPDDNSQTVDFSLPFGAEGTTNFGLGAGLVYDERRNVLNERNAFFSEVAYLNYNTFWESEVEYNSIISDTRFFKSVNKRNVLAMQLFGEFNFGGQVPFNQLSQMGGQYMMRGYFRGRFRDENQIAAQVEYRFLPLDLSFSNRLGATVFAGAGDVFSEWDELQVKDIKWSAGVGARFLLFQQKDVYLRVDYAITPDENGFYIGVGEAF</sequence>
<proteinExistence type="predicted"/>
<feature type="signal peptide" evidence="1">
    <location>
        <begin position="1"/>
        <end position="21"/>
    </location>
</feature>
<dbReference type="RefSeq" id="WP_164004556.1">
    <property type="nucleotide sequence ID" value="NZ_JAAIKD010000003.1"/>
</dbReference>
<accession>A0A6B3QZP9</accession>
<evidence type="ECO:0000313" key="2">
    <source>
        <dbReference type="EMBL" id="NEV93833.1"/>
    </source>
</evidence>
<comment type="caution">
    <text evidence="2">The sequence shown here is derived from an EMBL/GenBank/DDBJ whole genome shotgun (WGS) entry which is preliminary data.</text>
</comment>
<gene>
    <name evidence="2" type="ORF">G3567_06685</name>
</gene>
<dbReference type="Proteomes" id="UP000478505">
    <property type="component" value="Unassembled WGS sequence"/>
</dbReference>
<reference evidence="2 3" key="1">
    <citation type="submission" date="2020-02" db="EMBL/GenBank/DDBJ databases">
        <title>Flavobacteriaceae Psychroflexus bacterium YR1-1, complete genome.</title>
        <authorList>
            <person name="Li Y."/>
            <person name="Wu S."/>
        </authorList>
    </citation>
    <scope>NUCLEOTIDE SEQUENCE [LARGE SCALE GENOMIC DNA]</scope>
    <source>
        <strain evidence="2 3">YR1-1</strain>
    </source>
</reference>
<keyword evidence="3" id="KW-1185">Reference proteome</keyword>
<evidence type="ECO:0000313" key="3">
    <source>
        <dbReference type="Proteomes" id="UP000478505"/>
    </source>
</evidence>
<evidence type="ECO:0000256" key="1">
    <source>
        <dbReference type="SAM" id="SignalP"/>
    </source>
</evidence>